<organism evidence="1 2">
    <name type="scientific">Nitrospira tepida</name>
    <dbReference type="NCBI Taxonomy" id="2973512"/>
    <lineage>
        <taxon>Bacteria</taxon>
        <taxon>Pseudomonadati</taxon>
        <taxon>Nitrospirota</taxon>
        <taxon>Nitrospiria</taxon>
        <taxon>Nitrospirales</taxon>
        <taxon>Nitrospiraceae</taxon>
        <taxon>Nitrospira</taxon>
    </lineage>
</organism>
<dbReference type="Proteomes" id="UP001179121">
    <property type="component" value="Chromosome"/>
</dbReference>
<reference evidence="1" key="1">
    <citation type="submission" date="2022-10" db="EMBL/GenBank/DDBJ databases">
        <authorList>
            <person name="Koch H."/>
        </authorList>
    </citation>
    <scope>NUCLEOTIDE SEQUENCE</scope>
    <source>
        <strain evidence="1">DNF</strain>
    </source>
</reference>
<dbReference type="EMBL" id="OX365700">
    <property type="protein sequence ID" value="CAI4030074.1"/>
    <property type="molecule type" value="Genomic_DNA"/>
</dbReference>
<gene>
    <name evidence="1" type="ORF">DNFV4_00498</name>
</gene>
<proteinExistence type="predicted"/>
<dbReference type="AlphaFoldDB" id="A0AA86MW14"/>
<evidence type="ECO:0000313" key="2">
    <source>
        <dbReference type="Proteomes" id="UP001179121"/>
    </source>
</evidence>
<dbReference type="KEGG" id="nti:DNFV4_00498"/>
<accession>A0AA86MW14</accession>
<protein>
    <submittedName>
        <fullName evidence="1">Uncharacterized protein</fullName>
    </submittedName>
</protein>
<sequence length="150" mass="17161">MGLLNKLFGYRWSLYIVMGNQLAYAMHENSALRIVGYVMAYFADGGKPVEPWSLYLNFNHKHQTIKLGPEHFMSDGENVTPALIREIESIDPGWKVKGGEPVFEEAATRKRLKISEYMPGDIDIQAMIDNLNKPRDVTFFSVMDEVFGKR</sequence>
<keyword evidence="2" id="KW-1185">Reference proteome</keyword>
<evidence type="ECO:0000313" key="1">
    <source>
        <dbReference type="EMBL" id="CAI4030074.1"/>
    </source>
</evidence>
<dbReference type="RefSeq" id="WP_289267077.1">
    <property type="nucleotide sequence ID" value="NZ_OX365700.1"/>
</dbReference>
<name>A0AA86MW14_9BACT</name>